<dbReference type="InterPro" id="IPR000742">
    <property type="entry name" value="EGF"/>
</dbReference>
<accession>A0AAE1APR0</accession>
<protein>
    <recommendedName>
        <fullName evidence="5">EGF-like domain-containing protein</fullName>
    </recommendedName>
</protein>
<dbReference type="AlphaFoldDB" id="A0AAE1APR0"/>
<evidence type="ECO:0000256" key="4">
    <source>
        <dbReference type="SAM" id="Phobius"/>
    </source>
</evidence>
<keyword evidence="7" id="KW-1185">Reference proteome</keyword>
<gene>
    <name evidence="6" type="ORF">RRG08_058010</name>
</gene>
<evidence type="ECO:0000256" key="1">
    <source>
        <dbReference type="ARBA" id="ARBA00022536"/>
    </source>
</evidence>
<keyword evidence="4" id="KW-0812">Transmembrane</keyword>
<evidence type="ECO:0000256" key="2">
    <source>
        <dbReference type="ARBA" id="ARBA00023157"/>
    </source>
</evidence>
<comment type="caution">
    <text evidence="3">Lacks conserved residue(s) required for the propagation of feature annotation.</text>
</comment>
<evidence type="ECO:0000313" key="6">
    <source>
        <dbReference type="EMBL" id="KAK3791628.1"/>
    </source>
</evidence>
<sequence length="153" mass="17371">MHLDIDECENSTQYTCPSHSTCFNQEGGYECLCESDHFKNEYGICEEIEKDSFKLRTCPCFCPAMVTEVVRHLPDAKKSSDTIKKKLGIKTRKLINTMRRRSSARDERGSSASFGIIALTLLGLEFLLITLGDIIVVIYYLKQKLAEFICSRA</sequence>
<keyword evidence="2" id="KW-1015">Disulfide bond</keyword>
<evidence type="ECO:0000259" key="5">
    <source>
        <dbReference type="PROSITE" id="PS50026"/>
    </source>
</evidence>
<dbReference type="GO" id="GO:0005509">
    <property type="term" value="F:calcium ion binding"/>
    <property type="evidence" value="ECO:0007669"/>
    <property type="project" value="InterPro"/>
</dbReference>
<feature type="domain" description="EGF-like" evidence="5">
    <location>
        <begin position="4"/>
        <end position="46"/>
    </location>
</feature>
<dbReference type="Proteomes" id="UP001283361">
    <property type="component" value="Unassembled WGS sequence"/>
</dbReference>
<dbReference type="InterPro" id="IPR018097">
    <property type="entry name" value="EGF_Ca-bd_CS"/>
</dbReference>
<dbReference type="PROSITE" id="PS50026">
    <property type="entry name" value="EGF_3"/>
    <property type="match status" value="1"/>
</dbReference>
<dbReference type="InterPro" id="IPR000152">
    <property type="entry name" value="EGF-type_Asp/Asn_hydroxyl_site"/>
</dbReference>
<keyword evidence="1 3" id="KW-0245">EGF-like domain</keyword>
<dbReference type="InterPro" id="IPR001881">
    <property type="entry name" value="EGF-like_Ca-bd_dom"/>
</dbReference>
<dbReference type="SUPFAM" id="SSF57196">
    <property type="entry name" value="EGF/Laminin"/>
    <property type="match status" value="1"/>
</dbReference>
<feature type="transmembrane region" description="Helical" evidence="4">
    <location>
        <begin position="114"/>
        <end position="141"/>
    </location>
</feature>
<comment type="caution">
    <text evidence="6">The sequence shown here is derived from an EMBL/GenBank/DDBJ whole genome shotgun (WGS) entry which is preliminary data.</text>
</comment>
<dbReference type="Pfam" id="PF07645">
    <property type="entry name" value="EGF_CA"/>
    <property type="match status" value="1"/>
</dbReference>
<name>A0AAE1APR0_9GAST</name>
<keyword evidence="4" id="KW-1133">Transmembrane helix</keyword>
<organism evidence="6 7">
    <name type="scientific">Elysia crispata</name>
    <name type="common">lettuce slug</name>
    <dbReference type="NCBI Taxonomy" id="231223"/>
    <lineage>
        <taxon>Eukaryota</taxon>
        <taxon>Metazoa</taxon>
        <taxon>Spiralia</taxon>
        <taxon>Lophotrochozoa</taxon>
        <taxon>Mollusca</taxon>
        <taxon>Gastropoda</taxon>
        <taxon>Heterobranchia</taxon>
        <taxon>Euthyneura</taxon>
        <taxon>Panpulmonata</taxon>
        <taxon>Sacoglossa</taxon>
        <taxon>Placobranchoidea</taxon>
        <taxon>Plakobranchidae</taxon>
        <taxon>Elysia</taxon>
    </lineage>
</organism>
<evidence type="ECO:0000313" key="7">
    <source>
        <dbReference type="Proteomes" id="UP001283361"/>
    </source>
</evidence>
<dbReference type="PROSITE" id="PS01187">
    <property type="entry name" value="EGF_CA"/>
    <property type="match status" value="1"/>
</dbReference>
<dbReference type="EMBL" id="JAWDGP010001464">
    <property type="protein sequence ID" value="KAK3791628.1"/>
    <property type="molecule type" value="Genomic_DNA"/>
</dbReference>
<evidence type="ECO:0000256" key="3">
    <source>
        <dbReference type="PROSITE-ProRule" id="PRU00076"/>
    </source>
</evidence>
<proteinExistence type="predicted"/>
<dbReference type="PROSITE" id="PS00010">
    <property type="entry name" value="ASX_HYDROXYL"/>
    <property type="match status" value="1"/>
</dbReference>
<keyword evidence="4" id="KW-0472">Membrane</keyword>
<dbReference type="CDD" id="cd00054">
    <property type="entry name" value="EGF_CA"/>
    <property type="match status" value="1"/>
</dbReference>
<reference evidence="6" key="1">
    <citation type="journal article" date="2023" name="G3 (Bethesda)">
        <title>A reference genome for the long-term kleptoplast-retaining sea slug Elysia crispata morphotype clarki.</title>
        <authorList>
            <person name="Eastman K.E."/>
            <person name="Pendleton A.L."/>
            <person name="Shaikh M.A."/>
            <person name="Suttiyut T."/>
            <person name="Ogas R."/>
            <person name="Tomko P."/>
            <person name="Gavelis G."/>
            <person name="Widhalm J.R."/>
            <person name="Wisecaver J.H."/>
        </authorList>
    </citation>
    <scope>NUCLEOTIDE SEQUENCE</scope>
    <source>
        <strain evidence="6">ECLA1</strain>
    </source>
</reference>
<dbReference type="SMART" id="SM00179">
    <property type="entry name" value="EGF_CA"/>
    <property type="match status" value="1"/>
</dbReference>
<dbReference type="Gene3D" id="2.10.25.10">
    <property type="entry name" value="Laminin"/>
    <property type="match status" value="1"/>
</dbReference>
<dbReference type="InterPro" id="IPR049883">
    <property type="entry name" value="NOTCH1_EGF-like"/>
</dbReference>